<accession>A0ACC0JYV7</accession>
<organism evidence="1 2">
    <name type="scientific">Choristoneura fumiferana</name>
    <name type="common">Spruce budworm moth</name>
    <name type="synonym">Archips fumiferana</name>
    <dbReference type="NCBI Taxonomy" id="7141"/>
    <lineage>
        <taxon>Eukaryota</taxon>
        <taxon>Metazoa</taxon>
        <taxon>Ecdysozoa</taxon>
        <taxon>Arthropoda</taxon>
        <taxon>Hexapoda</taxon>
        <taxon>Insecta</taxon>
        <taxon>Pterygota</taxon>
        <taxon>Neoptera</taxon>
        <taxon>Endopterygota</taxon>
        <taxon>Lepidoptera</taxon>
        <taxon>Glossata</taxon>
        <taxon>Ditrysia</taxon>
        <taxon>Tortricoidea</taxon>
        <taxon>Tortricidae</taxon>
        <taxon>Tortricinae</taxon>
        <taxon>Choristoneura</taxon>
    </lineage>
</organism>
<reference evidence="1 2" key="1">
    <citation type="journal article" date="2022" name="Genome Biol. Evol.">
        <title>The Spruce Budworm Genome: Reconstructing the Evolutionary History of Antifreeze Proteins.</title>
        <authorList>
            <person name="Beliveau C."/>
            <person name="Gagne P."/>
            <person name="Picq S."/>
            <person name="Vernygora O."/>
            <person name="Keeling C.I."/>
            <person name="Pinkney K."/>
            <person name="Doucet D."/>
            <person name="Wen F."/>
            <person name="Johnston J.S."/>
            <person name="Maaroufi H."/>
            <person name="Boyle B."/>
            <person name="Laroche J."/>
            <person name="Dewar K."/>
            <person name="Juretic N."/>
            <person name="Blackburn G."/>
            <person name="Nisole A."/>
            <person name="Brunet B."/>
            <person name="Brandao M."/>
            <person name="Lumley L."/>
            <person name="Duan J."/>
            <person name="Quan G."/>
            <person name="Lucarotti C.J."/>
            <person name="Roe A.D."/>
            <person name="Sperling F.A.H."/>
            <person name="Levesque R.C."/>
            <person name="Cusson M."/>
        </authorList>
    </citation>
    <scope>NUCLEOTIDE SEQUENCE [LARGE SCALE GENOMIC DNA]</scope>
    <source>
        <strain evidence="1">Glfc:IPQL:Cfum</strain>
    </source>
</reference>
<comment type="caution">
    <text evidence="1">The sequence shown here is derived from an EMBL/GenBank/DDBJ whole genome shotgun (WGS) entry which is preliminary data.</text>
</comment>
<evidence type="ECO:0000313" key="2">
    <source>
        <dbReference type="Proteomes" id="UP001064048"/>
    </source>
</evidence>
<evidence type="ECO:0000313" key="1">
    <source>
        <dbReference type="EMBL" id="KAI8429300.1"/>
    </source>
</evidence>
<protein>
    <submittedName>
        <fullName evidence="1">Uncharacterized protein</fullName>
    </submittedName>
</protein>
<keyword evidence="2" id="KW-1185">Reference proteome</keyword>
<gene>
    <name evidence="1" type="ORF">MSG28_007797</name>
</gene>
<sequence length="618" mass="70781">MSCLSLIPEDKRKEYQRKESVATVYSSNSRLNLLTKRKRLNPLTADMSSQSVKTDRYVTQRVISAKTHRVKQLQNQLADAHYHLQELSNENRVLRAMQKKQEIALQRYENSNAELPQVLHSHSEDMRIQQMKYKQLKQQCKEALQKLKERDMQLQQLRDEHQHLLELSKDRNLLEREKLQAQMTELSLKVQQQNETISVLQRKIALEAKNFRHQLQAEINKHKDTRHDLDLAINNADKLSTIIEMKEKMLSTAASRNLKSPNKSASLQMLPRPTSKHTRLSGESARDSDDRGSGDQNIMLAKLCENSRSLSSALSHDEETSSSTEPRSRYARSRISTTSTRSTPNQTRKGSKGSDDMIEIAKTVQDGMADLAIFDDDLDFKNSSPDEMQKKLDAMKAELVSKIKNNEDPISRKSSAIRKRSTDESIEEKIDEVDEMERPKSRGRRHSNVSFYTDVTVDDNSTTITKGEVKTVEFTESAPAARVKRENSALERKTSGKPIEKYCTEIIHDIERSSKVIDKHMREFSQSKFDNEQIVQQLQAVDKINDIVNAKGEIPPEAFSELNNNFNLLTEQVLSEVPVARKRSVSSRKNSRIESRTNIFGDSSLSNQDMLNDLLGKK</sequence>
<proteinExistence type="predicted"/>
<name>A0ACC0JYV7_CHOFU</name>
<dbReference type="Proteomes" id="UP001064048">
    <property type="component" value="Chromosome 12"/>
</dbReference>
<dbReference type="EMBL" id="CM046112">
    <property type="protein sequence ID" value="KAI8429300.1"/>
    <property type="molecule type" value="Genomic_DNA"/>
</dbReference>